<reference evidence="2 3" key="1">
    <citation type="submission" date="2019-06" db="EMBL/GenBank/DDBJ databases">
        <title>New taxonomy in bacterial strain CC-CFT640, isolated from vineyard.</title>
        <authorList>
            <person name="Lin S.-Y."/>
            <person name="Tsai C.-F."/>
            <person name="Young C.-C."/>
        </authorList>
    </citation>
    <scope>NUCLEOTIDE SEQUENCE [LARGE SCALE GENOMIC DNA]</scope>
    <source>
        <strain evidence="2 3">CC-CFT640</strain>
    </source>
</reference>
<sequence length="366" mass="39348">MLRRRERLVGWSCAWLCGLVVVAALAAGAAPADAEAGLEIGPSRTARVEGRPERFLVCDRPGGAPVLGVVLGRRTVSVPHALDGETVVLDASGCEPPVSARPSVQCSLGRAPGLMHVDVRLADRTRRLGRGIFGERWEYRTLRMRRLSGQDVVSWVDQEVELPPDELFEDRTVRHVDPPRGSAEDACGAGFLVIRSHVRQGAALVLYAFAPTGLEPRAVSEPLGARERWRDVIGIADVVGDGRRRIVEVVEPHQVGRLQVDGIRVGRIEPDASLDGYTSHRFGSVRQGIGALLDVTGDGVADIVVPTSDWKCLAVVTAQRGALREAGRLSCAESPIVDVLAAGLNGDSRDDLVSVRADGTIEAWLR</sequence>
<dbReference type="RefSeq" id="WP_178134000.1">
    <property type="nucleotide sequence ID" value="NZ_VDUZ01000058.1"/>
</dbReference>
<accession>A0A5C8PAP7</accession>
<organism evidence="2 3">
    <name type="scientific">Vineibacter terrae</name>
    <dbReference type="NCBI Taxonomy" id="2586908"/>
    <lineage>
        <taxon>Bacteria</taxon>
        <taxon>Pseudomonadati</taxon>
        <taxon>Pseudomonadota</taxon>
        <taxon>Alphaproteobacteria</taxon>
        <taxon>Hyphomicrobiales</taxon>
        <taxon>Vineibacter</taxon>
    </lineage>
</organism>
<dbReference type="Proteomes" id="UP000321638">
    <property type="component" value="Unassembled WGS sequence"/>
</dbReference>
<evidence type="ECO:0000313" key="3">
    <source>
        <dbReference type="Proteomes" id="UP000321638"/>
    </source>
</evidence>
<gene>
    <name evidence="2" type="ORF">FHP25_34325</name>
</gene>
<keyword evidence="1" id="KW-0732">Signal</keyword>
<feature type="signal peptide" evidence="1">
    <location>
        <begin position="1"/>
        <end position="26"/>
    </location>
</feature>
<comment type="caution">
    <text evidence="2">The sequence shown here is derived from an EMBL/GenBank/DDBJ whole genome shotgun (WGS) entry which is preliminary data.</text>
</comment>
<name>A0A5C8PAP7_9HYPH</name>
<evidence type="ECO:0000313" key="2">
    <source>
        <dbReference type="EMBL" id="TXL70502.1"/>
    </source>
</evidence>
<feature type="chain" id="PRO_5022831125" description="VCBS repeat-containing protein" evidence="1">
    <location>
        <begin position="27"/>
        <end position="366"/>
    </location>
</feature>
<protein>
    <recommendedName>
        <fullName evidence="4">VCBS repeat-containing protein</fullName>
    </recommendedName>
</protein>
<proteinExistence type="predicted"/>
<dbReference type="SUPFAM" id="SSF69318">
    <property type="entry name" value="Integrin alpha N-terminal domain"/>
    <property type="match status" value="1"/>
</dbReference>
<dbReference type="InterPro" id="IPR028994">
    <property type="entry name" value="Integrin_alpha_N"/>
</dbReference>
<keyword evidence="3" id="KW-1185">Reference proteome</keyword>
<dbReference type="AlphaFoldDB" id="A0A5C8PAP7"/>
<evidence type="ECO:0000256" key="1">
    <source>
        <dbReference type="SAM" id="SignalP"/>
    </source>
</evidence>
<dbReference type="EMBL" id="VDUZ01000058">
    <property type="protein sequence ID" value="TXL70502.1"/>
    <property type="molecule type" value="Genomic_DNA"/>
</dbReference>
<evidence type="ECO:0008006" key="4">
    <source>
        <dbReference type="Google" id="ProtNLM"/>
    </source>
</evidence>